<organism evidence="8 9">
    <name type="scientific">Fastidiosipila sanguinis</name>
    <dbReference type="NCBI Taxonomy" id="236753"/>
    <lineage>
        <taxon>Bacteria</taxon>
        <taxon>Bacillati</taxon>
        <taxon>Bacillota</taxon>
        <taxon>Clostridia</taxon>
        <taxon>Eubacteriales</taxon>
        <taxon>Oscillospiraceae</taxon>
        <taxon>Fastidiosipila</taxon>
    </lineage>
</organism>
<evidence type="ECO:0000259" key="7">
    <source>
        <dbReference type="Pfam" id="PF21252"/>
    </source>
</evidence>
<keyword evidence="9" id="KW-1185">Reference proteome</keyword>
<dbReference type="RefSeq" id="WP_106012004.1">
    <property type="nucleotide sequence ID" value="NZ_CP027226.1"/>
</dbReference>
<dbReference type="InterPro" id="IPR050463">
    <property type="entry name" value="Gfo/Idh/MocA_oxidrdct_glycsds"/>
</dbReference>
<reference evidence="9" key="1">
    <citation type="submission" date="2018-02" db="EMBL/GenBank/DDBJ databases">
        <authorList>
            <person name="Holder M.E."/>
            <person name="Ajami N.J."/>
            <person name="Petrosino J.F."/>
        </authorList>
    </citation>
    <scope>NUCLEOTIDE SEQUENCE [LARGE SCALE GENOMIC DNA]</scope>
    <source>
        <strain evidence="9">CCUG 47711</strain>
    </source>
</reference>
<protein>
    <submittedName>
        <fullName evidence="8">Glycosyl hydrolase</fullName>
    </submittedName>
</protein>
<evidence type="ECO:0000256" key="5">
    <source>
        <dbReference type="ARBA" id="ARBA00023295"/>
    </source>
</evidence>
<dbReference type="Pfam" id="PF21252">
    <property type="entry name" value="Glyco_hydro_109_C"/>
    <property type="match status" value="1"/>
</dbReference>
<evidence type="ECO:0000259" key="6">
    <source>
        <dbReference type="Pfam" id="PF01408"/>
    </source>
</evidence>
<evidence type="ECO:0000313" key="9">
    <source>
        <dbReference type="Proteomes" id="UP000237947"/>
    </source>
</evidence>
<evidence type="ECO:0000256" key="4">
    <source>
        <dbReference type="ARBA" id="ARBA00023027"/>
    </source>
</evidence>
<dbReference type="PANTHER" id="PTHR43818:SF1">
    <property type="entry name" value="GLYCOSYL HYDROLASE FAMILY 109 PROTEIN"/>
    <property type="match status" value="1"/>
</dbReference>
<feature type="domain" description="Gfo/Idh/MocA-like oxidoreductase N-terminal" evidence="6">
    <location>
        <begin position="4"/>
        <end position="123"/>
    </location>
</feature>
<feature type="domain" description="Glycosyl hydrolase 109 C-terminal" evidence="7">
    <location>
        <begin position="138"/>
        <end position="301"/>
    </location>
</feature>
<evidence type="ECO:0000256" key="2">
    <source>
        <dbReference type="ARBA" id="ARBA00009329"/>
    </source>
</evidence>
<dbReference type="OrthoDB" id="9771072at2"/>
<comment type="cofactor">
    <cofactor evidence="1">
        <name>NAD(+)</name>
        <dbReference type="ChEBI" id="CHEBI:57540"/>
    </cofactor>
</comment>
<dbReference type="KEGG" id="fsa:C5Q98_01670"/>
<keyword evidence="3 8" id="KW-0378">Hydrolase</keyword>
<comment type="similarity">
    <text evidence="2">Belongs to the Gfo/Idh/MocA family. Glycosyl hydrolase 109 subfamily.</text>
</comment>
<evidence type="ECO:0000256" key="3">
    <source>
        <dbReference type="ARBA" id="ARBA00022801"/>
    </source>
</evidence>
<dbReference type="Pfam" id="PF01408">
    <property type="entry name" value="GFO_IDH_MocA"/>
    <property type="match status" value="1"/>
</dbReference>
<dbReference type="GO" id="GO:0016798">
    <property type="term" value="F:hydrolase activity, acting on glycosyl bonds"/>
    <property type="evidence" value="ECO:0007669"/>
    <property type="project" value="UniProtKB-KW"/>
</dbReference>
<keyword evidence="4" id="KW-0520">NAD</keyword>
<dbReference type="SUPFAM" id="SSF51735">
    <property type="entry name" value="NAD(P)-binding Rossmann-fold domains"/>
    <property type="match status" value="1"/>
</dbReference>
<dbReference type="Gene3D" id="3.40.50.720">
    <property type="entry name" value="NAD(P)-binding Rossmann-like Domain"/>
    <property type="match status" value="1"/>
</dbReference>
<proteinExistence type="inferred from homology"/>
<dbReference type="EMBL" id="CP027226">
    <property type="protein sequence ID" value="AVM42018.1"/>
    <property type="molecule type" value="Genomic_DNA"/>
</dbReference>
<name>A0A2S0KLX3_9FIRM</name>
<dbReference type="Proteomes" id="UP000237947">
    <property type="component" value="Chromosome"/>
</dbReference>
<dbReference type="Gene3D" id="3.30.360.10">
    <property type="entry name" value="Dihydrodipicolinate Reductase, domain 2"/>
    <property type="match status" value="1"/>
</dbReference>
<keyword evidence="5" id="KW-0326">Glycosidase</keyword>
<dbReference type="PANTHER" id="PTHR43818">
    <property type="entry name" value="BCDNA.GH03377"/>
    <property type="match status" value="1"/>
</dbReference>
<evidence type="ECO:0000313" key="8">
    <source>
        <dbReference type="EMBL" id="AVM42018.1"/>
    </source>
</evidence>
<sequence length="404" mass="46179">MKKINLGIIGLGNRGYGLLYYVLLEMDEFNIVALTDTYSDRIEQAQQLCKSKKNIEPKGYESADDLVQDDNVDAVLIASSWETHIPLAIKAMQNNVAVALEVGGSSDLQTLWDLVDTYEKTKTPLMFMENCCYGRLELMTLNMVQNNVLGEIVYAHGAYAHDLRDEITFGKINRHYRLNNYIKRNSENYPTHEIGPIAKILYINNGNRFLSLSSHASKSVGLNKFLENHDKSKLELPNNIKFNQGDIVNTQILCANGELVSIKLDTTLPRYYSREFFVQGTKGLVNEENMSVFLESDIEPDDHFNWGKNFNNVDKYYEKYDHPIWKEYLNNGVRAGHDGMDYLVFKAFADALIEGREMPIDVYDAATWMAITALSEQSLATGSQVQYFPDFTRGKWIYEQDTKI</sequence>
<dbReference type="GO" id="GO:0000166">
    <property type="term" value="F:nucleotide binding"/>
    <property type="evidence" value="ECO:0007669"/>
    <property type="project" value="InterPro"/>
</dbReference>
<accession>A0A2S0KLX3</accession>
<dbReference type="InterPro" id="IPR049303">
    <property type="entry name" value="Glyco_hydro_109_C"/>
</dbReference>
<dbReference type="InterPro" id="IPR036291">
    <property type="entry name" value="NAD(P)-bd_dom_sf"/>
</dbReference>
<evidence type="ECO:0000256" key="1">
    <source>
        <dbReference type="ARBA" id="ARBA00001911"/>
    </source>
</evidence>
<dbReference type="AlphaFoldDB" id="A0A2S0KLX3"/>
<gene>
    <name evidence="8" type="ORF">C5Q98_01670</name>
</gene>
<dbReference type="InterPro" id="IPR000683">
    <property type="entry name" value="Gfo/Idh/MocA-like_OxRdtase_N"/>
</dbReference>